<dbReference type="PANTHER" id="PTHR45808:SF2">
    <property type="entry name" value="RHO GTPASE-ACTIVATING PROTEIN 68F"/>
    <property type="match status" value="1"/>
</dbReference>
<dbReference type="GeneID" id="5014716"/>
<proteinExistence type="predicted"/>
<dbReference type="AlphaFoldDB" id="A0BSL7"/>
<dbReference type="Gene3D" id="1.10.555.10">
    <property type="entry name" value="Rho GTPase activation protein"/>
    <property type="match status" value="1"/>
</dbReference>
<dbReference type="RefSeq" id="XP_001428932.1">
    <property type="nucleotide sequence ID" value="XM_001428895.1"/>
</dbReference>
<dbReference type="EMBL" id="CT868014">
    <property type="protein sequence ID" value="CAK61534.1"/>
    <property type="molecule type" value="Genomic_DNA"/>
</dbReference>
<feature type="domain" description="Rho-GAP" evidence="1">
    <location>
        <begin position="215"/>
        <end position="402"/>
    </location>
</feature>
<dbReference type="KEGG" id="ptm:GSPATT00031766001"/>
<dbReference type="eggNOG" id="KOG4270">
    <property type="taxonomic scope" value="Eukaryota"/>
</dbReference>
<dbReference type="PANTHER" id="PTHR45808">
    <property type="entry name" value="RHO GTPASE-ACTIVATING PROTEIN 68F"/>
    <property type="match status" value="1"/>
</dbReference>
<dbReference type="InterPro" id="IPR008936">
    <property type="entry name" value="Rho_GTPase_activation_prot"/>
</dbReference>
<dbReference type="SMART" id="SM00324">
    <property type="entry name" value="RhoGAP"/>
    <property type="match status" value="1"/>
</dbReference>
<name>A0BSL7_PARTE</name>
<dbReference type="OMA" id="MINQYIQ"/>
<dbReference type="CDD" id="cd00159">
    <property type="entry name" value="RhoGAP"/>
    <property type="match status" value="1"/>
</dbReference>
<gene>
    <name evidence="2" type="ORF">GSPATT00031766001</name>
</gene>
<dbReference type="Proteomes" id="UP000000600">
    <property type="component" value="Unassembled WGS sequence"/>
</dbReference>
<dbReference type="HOGENOM" id="CLU_646339_0_0_1"/>
<evidence type="ECO:0000313" key="3">
    <source>
        <dbReference type="Proteomes" id="UP000000600"/>
    </source>
</evidence>
<evidence type="ECO:0000313" key="2">
    <source>
        <dbReference type="EMBL" id="CAK61534.1"/>
    </source>
</evidence>
<evidence type="ECO:0000259" key="1">
    <source>
        <dbReference type="PROSITE" id="PS50238"/>
    </source>
</evidence>
<sequence>MIIDNEKKQIRQLFANDQKYVQNEKKIQNDFIVQMQVAKYDQQTKDDPLLIQAGLTQSKQSVFIIQGKLQNDNNIRSITYYMISQLQNKKNQQSFHNIIQRIFHYLSQYRVENLLEPIEILLCLQRITLIIIIHGNFLIKSWFLFQNSIQIQILKQKTIQLEKVAQLLNYQYFNKSQFEKLPSYCKDSSYYQLQQAFTGNQQKLVQVDQNQLYNLELGQYELTSKGIPFILDLCITKLLQKPQNIQLEGIFRLCSAQTHDKEFENYLLQKQYEELLDYENIIVIANFIKRVLDKLRYSVVPYQYYDQLNTIHHYSIEEGQKLIQQFPILNRNLFTLIILILEQVASHSDVNKMNASNLAIVFGITLCRPKEYQQENIQQQYQKIKIVNQFIQFLIENASQIFPNQRINDFILETDIEQKVKQYKE</sequence>
<dbReference type="OrthoDB" id="79452at2759"/>
<dbReference type="Pfam" id="PF00620">
    <property type="entry name" value="RhoGAP"/>
    <property type="match status" value="1"/>
</dbReference>
<accession>A0BSL7</accession>
<reference evidence="2 3" key="1">
    <citation type="journal article" date="2006" name="Nature">
        <title>Global trends of whole-genome duplications revealed by the ciliate Paramecium tetraurelia.</title>
        <authorList>
            <consortium name="Genoscope"/>
            <person name="Aury J.-M."/>
            <person name="Jaillon O."/>
            <person name="Duret L."/>
            <person name="Noel B."/>
            <person name="Jubin C."/>
            <person name="Porcel B.M."/>
            <person name="Segurens B."/>
            <person name="Daubin V."/>
            <person name="Anthouard V."/>
            <person name="Aiach N."/>
            <person name="Arnaiz O."/>
            <person name="Billaut A."/>
            <person name="Beisson J."/>
            <person name="Blanc I."/>
            <person name="Bouhouche K."/>
            <person name="Camara F."/>
            <person name="Duharcourt S."/>
            <person name="Guigo R."/>
            <person name="Gogendeau D."/>
            <person name="Katinka M."/>
            <person name="Keller A.-M."/>
            <person name="Kissmehl R."/>
            <person name="Klotz C."/>
            <person name="Koll F."/>
            <person name="Le Moue A."/>
            <person name="Lepere C."/>
            <person name="Malinsky S."/>
            <person name="Nowacki M."/>
            <person name="Nowak J.K."/>
            <person name="Plattner H."/>
            <person name="Poulain J."/>
            <person name="Ruiz F."/>
            <person name="Serrano V."/>
            <person name="Zagulski M."/>
            <person name="Dessen P."/>
            <person name="Betermier M."/>
            <person name="Weissenbach J."/>
            <person name="Scarpelli C."/>
            <person name="Schachter V."/>
            <person name="Sperling L."/>
            <person name="Meyer E."/>
            <person name="Cohen J."/>
            <person name="Wincker P."/>
        </authorList>
    </citation>
    <scope>NUCLEOTIDE SEQUENCE [LARGE SCALE GENOMIC DNA]</scope>
    <source>
        <strain evidence="2 3">Stock d4-2</strain>
    </source>
</reference>
<keyword evidence="3" id="KW-1185">Reference proteome</keyword>
<dbReference type="GO" id="GO:0005096">
    <property type="term" value="F:GTPase activator activity"/>
    <property type="evidence" value="ECO:0000318"/>
    <property type="project" value="GO_Central"/>
</dbReference>
<organism evidence="2 3">
    <name type="scientific">Paramecium tetraurelia</name>
    <dbReference type="NCBI Taxonomy" id="5888"/>
    <lineage>
        <taxon>Eukaryota</taxon>
        <taxon>Sar</taxon>
        <taxon>Alveolata</taxon>
        <taxon>Ciliophora</taxon>
        <taxon>Intramacronucleata</taxon>
        <taxon>Oligohymenophorea</taxon>
        <taxon>Peniculida</taxon>
        <taxon>Parameciidae</taxon>
        <taxon>Paramecium</taxon>
    </lineage>
</organism>
<dbReference type="GO" id="GO:0007264">
    <property type="term" value="P:small GTPase-mediated signal transduction"/>
    <property type="evidence" value="ECO:0000318"/>
    <property type="project" value="GO_Central"/>
</dbReference>
<dbReference type="PROSITE" id="PS50238">
    <property type="entry name" value="RHOGAP"/>
    <property type="match status" value="1"/>
</dbReference>
<dbReference type="InParanoid" id="A0BSL7"/>
<protein>
    <recommendedName>
        <fullName evidence="1">Rho-GAP domain-containing protein</fullName>
    </recommendedName>
</protein>
<dbReference type="GO" id="GO:0005737">
    <property type="term" value="C:cytoplasm"/>
    <property type="evidence" value="ECO:0000318"/>
    <property type="project" value="GO_Central"/>
</dbReference>
<dbReference type="InterPro" id="IPR000198">
    <property type="entry name" value="RhoGAP_dom"/>
</dbReference>
<dbReference type="SUPFAM" id="SSF48350">
    <property type="entry name" value="GTPase activation domain, GAP"/>
    <property type="match status" value="1"/>
</dbReference>
<dbReference type="STRING" id="5888.A0BSL7"/>